<feature type="region of interest" description="Disordered" evidence="1">
    <location>
        <begin position="29"/>
        <end position="68"/>
    </location>
</feature>
<name>A0A086K2D2_TOXGO</name>
<feature type="region of interest" description="Disordered" evidence="1">
    <location>
        <begin position="83"/>
        <end position="139"/>
    </location>
</feature>
<reference evidence="2 3" key="1">
    <citation type="submission" date="2014-02" db="EMBL/GenBank/DDBJ databases">
        <authorList>
            <person name="Sibley D."/>
            <person name="Venepally P."/>
            <person name="Karamycheva S."/>
            <person name="Hadjithomas M."/>
            <person name="Khan A."/>
            <person name="Brunk B."/>
            <person name="Roos D."/>
            <person name="Caler E."/>
            <person name="Lorenzi H."/>
        </authorList>
    </citation>
    <scope>NUCLEOTIDE SEQUENCE [LARGE SCALE GENOMIC DNA]</scope>
    <source>
        <strain evidence="2 3">GAB2-2007-GAL-DOM2</strain>
    </source>
</reference>
<sequence length="166" mass="18328">MARCLRRFWVALSRHGTRKRCFLPFRESGKERTGGLQTSTVGEQGRRKTHVRGSPGEEAKSDLQGADRRRICEEGKNANCDLRGTDGNCESKRRARSAQTVRGPETSKKGGRNGRAFESASHAGASFPEGEVPGNMHGRKARTPAWTLLKTHCISEVYREASSVTL</sequence>
<dbReference type="AlphaFoldDB" id="A0A086K2D2"/>
<proteinExistence type="predicted"/>
<protein>
    <submittedName>
        <fullName evidence="2">Uncharacterized protein</fullName>
    </submittedName>
</protein>
<organism evidence="2 3">
    <name type="scientific">Toxoplasma gondii GAB2-2007-GAL-DOM2</name>
    <dbReference type="NCBI Taxonomy" id="1130820"/>
    <lineage>
        <taxon>Eukaryota</taxon>
        <taxon>Sar</taxon>
        <taxon>Alveolata</taxon>
        <taxon>Apicomplexa</taxon>
        <taxon>Conoidasida</taxon>
        <taxon>Coccidia</taxon>
        <taxon>Eucoccidiorida</taxon>
        <taxon>Eimeriorina</taxon>
        <taxon>Sarcocystidae</taxon>
        <taxon>Toxoplasma</taxon>
    </lineage>
</organism>
<dbReference type="EMBL" id="AHZU02000919">
    <property type="protein sequence ID" value="KFG38550.1"/>
    <property type="molecule type" value="Genomic_DNA"/>
</dbReference>
<evidence type="ECO:0000256" key="1">
    <source>
        <dbReference type="SAM" id="MobiDB-lite"/>
    </source>
</evidence>
<evidence type="ECO:0000313" key="3">
    <source>
        <dbReference type="Proteomes" id="UP000028837"/>
    </source>
</evidence>
<comment type="caution">
    <text evidence="2">The sequence shown here is derived from an EMBL/GenBank/DDBJ whole genome shotgun (WGS) entry which is preliminary data.</text>
</comment>
<dbReference type="Proteomes" id="UP000028837">
    <property type="component" value="Unassembled WGS sequence"/>
</dbReference>
<feature type="compositionally biased region" description="Basic and acidic residues" evidence="1">
    <location>
        <begin position="55"/>
        <end position="68"/>
    </location>
</feature>
<evidence type="ECO:0000313" key="2">
    <source>
        <dbReference type="EMBL" id="KFG38550.1"/>
    </source>
</evidence>
<gene>
    <name evidence="2" type="ORF">TGDOM2_359810</name>
</gene>
<accession>A0A086K2D2</accession>
<dbReference type="VEuPathDB" id="ToxoDB:TGDOM2_359810"/>